<reference evidence="2" key="1">
    <citation type="submission" date="2021-12" db="EMBL/GenBank/DDBJ databases">
        <authorList>
            <person name="King R."/>
        </authorList>
    </citation>
    <scope>NUCLEOTIDE SEQUENCE</scope>
</reference>
<evidence type="ECO:0000256" key="1">
    <source>
        <dbReference type="SAM" id="MobiDB-lite"/>
    </source>
</evidence>
<gene>
    <name evidence="2" type="ORF">CINC_LOCUS8767</name>
</gene>
<sequence>MDLKTQYAQAPWVTRMVAGGTAKTGRVRVGGVTKVHEQLVESTASSRWTYARLEMAPQHAKAVREREAALETIMDRDSTILKFRELVQKMTEQYTRPGPSWSQARLPRPSSRTPPRARARRPRSSARSCTRRASTRSKTCSCARAHAGSRADMLAACLPDHFMATAGKGPGCARVQGLELQTCSCALELTQARALQNAGRVSAGPLHGHRRCALELTQARARMLAACLPDHFMATAVRDQGWCPGQGLKLHRPAAARARAHAGSRASDMAACLPDPSGHRR</sequence>
<evidence type="ECO:0000313" key="2">
    <source>
        <dbReference type="EMBL" id="CAD0206475.1"/>
    </source>
</evidence>
<organism evidence="2 3">
    <name type="scientific">Chrysodeixis includens</name>
    <name type="common">Soybean looper</name>
    <name type="synonym">Pseudoplusia includens</name>
    <dbReference type="NCBI Taxonomy" id="689277"/>
    <lineage>
        <taxon>Eukaryota</taxon>
        <taxon>Metazoa</taxon>
        <taxon>Ecdysozoa</taxon>
        <taxon>Arthropoda</taxon>
        <taxon>Hexapoda</taxon>
        <taxon>Insecta</taxon>
        <taxon>Pterygota</taxon>
        <taxon>Neoptera</taxon>
        <taxon>Endopterygota</taxon>
        <taxon>Lepidoptera</taxon>
        <taxon>Glossata</taxon>
        <taxon>Ditrysia</taxon>
        <taxon>Noctuoidea</taxon>
        <taxon>Noctuidae</taxon>
        <taxon>Plusiinae</taxon>
        <taxon>Chrysodeixis</taxon>
    </lineage>
</organism>
<feature type="compositionally biased region" description="Basic residues" evidence="1">
    <location>
        <begin position="115"/>
        <end position="132"/>
    </location>
</feature>
<protein>
    <submittedName>
        <fullName evidence="2">Uncharacterized protein</fullName>
    </submittedName>
</protein>
<dbReference type="OrthoDB" id="7456121at2759"/>
<feature type="compositionally biased region" description="Low complexity" evidence="1">
    <location>
        <begin position="104"/>
        <end position="114"/>
    </location>
</feature>
<name>A0A9N8Q0Y2_CHRIL</name>
<dbReference type="EMBL" id="LR824031">
    <property type="protein sequence ID" value="CAD0206475.1"/>
    <property type="molecule type" value="Genomic_DNA"/>
</dbReference>
<dbReference type="Proteomes" id="UP001154114">
    <property type="component" value="Chromosome 28"/>
</dbReference>
<accession>A0A9N8Q0Y2</accession>
<keyword evidence="3" id="KW-1185">Reference proteome</keyword>
<proteinExistence type="predicted"/>
<feature type="region of interest" description="Disordered" evidence="1">
    <location>
        <begin position="94"/>
        <end position="132"/>
    </location>
</feature>
<feature type="region of interest" description="Disordered" evidence="1">
    <location>
        <begin position="260"/>
        <end position="281"/>
    </location>
</feature>
<dbReference type="AlphaFoldDB" id="A0A9N8Q0Y2"/>
<evidence type="ECO:0000313" key="3">
    <source>
        <dbReference type="Proteomes" id="UP001154114"/>
    </source>
</evidence>